<keyword evidence="6 10" id="KW-1133">Transmembrane helix</keyword>
<protein>
    <recommendedName>
        <fullName evidence="10">Odorant receptor</fullName>
    </recommendedName>
</protein>
<evidence type="ECO:0000256" key="5">
    <source>
        <dbReference type="ARBA" id="ARBA00022725"/>
    </source>
</evidence>
<feature type="transmembrane region" description="Helical" evidence="10">
    <location>
        <begin position="169"/>
        <end position="188"/>
    </location>
</feature>
<dbReference type="PANTHER" id="PTHR21137">
    <property type="entry name" value="ODORANT RECEPTOR"/>
    <property type="match status" value="1"/>
</dbReference>
<dbReference type="VEuPathDB" id="VectorBase:GAUT018044"/>
<dbReference type="InterPro" id="IPR004117">
    <property type="entry name" value="7tm6_olfct_rcpt"/>
</dbReference>
<keyword evidence="12" id="KW-1185">Reference proteome</keyword>
<dbReference type="GO" id="GO:0005549">
    <property type="term" value="F:odorant binding"/>
    <property type="evidence" value="ECO:0007669"/>
    <property type="project" value="InterPro"/>
</dbReference>
<keyword evidence="5 10" id="KW-0552">Olfaction</keyword>
<evidence type="ECO:0000256" key="10">
    <source>
        <dbReference type="RuleBase" id="RU351113"/>
    </source>
</evidence>
<organism evidence="11 12">
    <name type="scientific">Glossina austeni</name>
    <name type="common">Savannah tsetse fly</name>
    <dbReference type="NCBI Taxonomy" id="7395"/>
    <lineage>
        <taxon>Eukaryota</taxon>
        <taxon>Metazoa</taxon>
        <taxon>Ecdysozoa</taxon>
        <taxon>Arthropoda</taxon>
        <taxon>Hexapoda</taxon>
        <taxon>Insecta</taxon>
        <taxon>Pterygota</taxon>
        <taxon>Neoptera</taxon>
        <taxon>Endopterygota</taxon>
        <taxon>Diptera</taxon>
        <taxon>Brachycera</taxon>
        <taxon>Muscomorpha</taxon>
        <taxon>Hippoboscoidea</taxon>
        <taxon>Glossinidae</taxon>
        <taxon>Glossina</taxon>
    </lineage>
</organism>
<evidence type="ECO:0000313" key="11">
    <source>
        <dbReference type="EnsemblMetazoa" id="GAUT018044-PA"/>
    </source>
</evidence>
<comment type="similarity">
    <text evidence="10">Belongs to the insect chemoreceptor superfamily. Heteromeric odorant receptor channel (TC 1.A.69) family.</text>
</comment>
<comment type="subcellular location">
    <subcellularLocation>
        <location evidence="1 10">Cell membrane</location>
        <topology evidence="1 10">Multi-pass membrane protein</topology>
    </subcellularLocation>
</comment>
<feature type="transmembrane region" description="Helical" evidence="10">
    <location>
        <begin position="70"/>
        <end position="88"/>
    </location>
</feature>
<evidence type="ECO:0000256" key="2">
    <source>
        <dbReference type="ARBA" id="ARBA00022475"/>
    </source>
</evidence>
<keyword evidence="8 10" id="KW-0675">Receptor</keyword>
<feature type="transmembrane region" description="Helical" evidence="10">
    <location>
        <begin position="35"/>
        <end position="58"/>
    </location>
</feature>
<keyword evidence="7 10" id="KW-0472">Membrane</keyword>
<feature type="transmembrane region" description="Helical" evidence="10">
    <location>
        <begin position="289"/>
        <end position="309"/>
    </location>
</feature>
<dbReference type="STRING" id="7395.A0A1A9UWG5"/>
<dbReference type="AlphaFoldDB" id="A0A1A9UWG5"/>
<feature type="transmembrane region" description="Helical" evidence="10">
    <location>
        <begin position="128"/>
        <end position="149"/>
    </location>
</feature>
<dbReference type="PANTHER" id="PTHR21137:SF35">
    <property type="entry name" value="ODORANT RECEPTOR 19A-RELATED"/>
    <property type="match status" value="1"/>
</dbReference>
<evidence type="ECO:0000256" key="8">
    <source>
        <dbReference type="ARBA" id="ARBA00023170"/>
    </source>
</evidence>
<dbReference type="GO" id="GO:0005886">
    <property type="term" value="C:plasma membrane"/>
    <property type="evidence" value="ECO:0007669"/>
    <property type="project" value="UniProtKB-SubCell"/>
</dbReference>
<evidence type="ECO:0000256" key="4">
    <source>
        <dbReference type="ARBA" id="ARBA00022692"/>
    </source>
</evidence>
<accession>A0A1A9UWG5</accession>
<name>A0A1A9UWG5_GLOAU</name>
<dbReference type="EnsemblMetazoa" id="GAUT018044-RA">
    <property type="protein sequence ID" value="GAUT018044-PA"/>
    <property type="gene ID" value="GAUT018044"/>
</dbReference>
<evidence type="ECO:0000256" key="7">
    <source>
        <dbReference type="ARBA" id="ARBA00023136"/>
    </source>
</evidence>
<dbReference type="GO" id="GO:0007165">
    <property type="term" value="P:signal transduction"/>
    <property type="evidence" value="ECO:0007669"/>
    <property type="project" value="UniProtKB-KW"/>
</dbReference>
<comment type="caution">
    <text evidence="10">Lacks conserved residue(s) required for the propagation of feature annotation.</text>
</comment>
<keyword evidence="9 10" id="KW-0807">Transducer</keyword>
<evidence type="ECO:0000256" key="9">
    <source>
        <dbReference type="ARBA" id="ARBA00023224"/>
    </source>
</evidence>
<feature type="transmembrane region" description="Helical" evidence="10">
    <location>
        <begin position="261"/>
        <end position="283"/>
    </location>
</feature>
<evidence type="ECO:0000256" key="1">
    <source>
        <dbReference type="ARBA" id="ARBA00004651"/>
    </source>
</evidence>
<keyword evidence="3 10" id="KW-0716">Sensory transduction</keyword>
<evidence type="ECO:0000256" key="6">
    <source>
        <dbReference type="ARBA" id="ARBA00022989"/>
    </source>
</evidence>
<proteinExistence type="inferred from homology"/>
<keyword evidence="2" id="KW-1003">Cell membrane</keyword>
<dbReference type="Proteomes" id="UP000078200">
    <property type="component" value="Unassembled WGS sequence"/>
</dbReference>
<dbReference type="Pfam" id="PF02949">
    <property type="entry name" value="7tm_6"/>
    <property type="match status" value="1"/>
</dbReference>
<reference evidence="11" key="1">
    <citation type="submission" date="2020-05" db="UniProtKB">
        <authorList>
            <consortium name="EnsemblMetazoa"/>
        </authorList>
    </citation>
    <scope>IDENTIFICATION</scope>
    <source>
        <strain evidence="11">TTRI</strain>
    </source>
</reference>
<sequence length="384" mass="45297">MFLDTLKFFRNNWLSWRLLGIVLPKGEQNHKLIKYLLWSTIVNVVATFLFPLHLLLGIFQEQPQSTRFESVAICVTSIATSLKFIIYAKKLQHVKQMGKLFQRLDARISNDNERQFYRKHIRRNVIRIQAMFIVVYISVGITVTVAFIFSQERRLFYPGWLPFDWHRSIKYYMAAIGFQLISIFFQILQNFANDCFTPKALCLLSGHIELLYMRVANIGYVNRVAYQQNRNLRELNQCVLDQKHLYQLFDVIQSIISWPMFLQFLASTVNMCMAMVTLLFFVTDILERIYYVMYFAAMCLQIFPTCYYGSDFEIKFERLHSAVFSSNWTEGTQCFKRHMMLFTERALRETRAMAGGVFRIHLDTFFATIKGAYSLFAVVITMKN</sequence>
<evidence type="ECO:0000313" key="12">
    <source>
        <dbReference type="Proteomes" id="UP000078200"/>
    </source>
</evidence>
<evidence type="ECO:0000256" key="3">
    <source>
        <dbReference type="ARBA" id="ARBA00022606"/>
    </source>
</evidence>
<keyword evidence="4 10" id="KW-0812">Transmembrane</keyword>
<dbReference type="GO" id="GO:0004984">
    <property type="term" value="F:olfactory receptor activity"/>
    <property type="evidence" value="ECO:0007669"/>
    <property type="project" value="InterPro"/>
</dbReference>